<accession>A0ABR3GH55</accession>
<keyword evidence="2" id="KW-1185">Reference proteome</keyword>
<proteinExistence type="predicted"/>
<reference evidence="1 2" key="1">
    <citation type="submission" date="2024-02" db="EMBL/GenBank/DDBJ databases">
        <title>Discinaceae phylogenomics.</title>
        <authorList>
            <person name="Dirks A.C."/>
            <person name="James T.Y."/>
        </authorList>
    </citation>
    <scope>NUCLEOTIDE SEQUENCE [LARGE SCALE GENOMIC DNA]</scope>
    <source>
        <strain evidence="1 2">ACD0624</strain>
    </source>
</reference>
<comment type="caution">
    <text evidence="1">The sequence shown here is derived from an EMBL/GenBank/DDBJ whole genome shotgun (WGS) entry which is preliminary data.</text>
</comment>
<evidence type="ECO:0000313" key="2">
    <source>
        <dbReference type="Proteomes" id="UP001447188"/>
    </source>
</evidence>
<name>A0ABR3GH55_9PEZI</name>
<dbReference type="EMBL" id="JBBBZM010000075">
    <property type="protein sequence ID" value="KAL0635191.1"/>
    <property type="molecule type" value="Genomic_DNA"/>
</dbReference>
<organism evidence="1 2">
    <name type="scientific">Discina gigas</name>
    <dbReference type="NCBI Taxonomy" id="1032678"/>
    <lineage>
        <taxon>Eukaryota</taxon>
        <taxon>Fungi</taxon>
        <taxon>Dikarya</taxon>
        <taxon>Ascomycota</taxon>
        <taxon>Pezizomycotina</taxon>
        <taxon>Pezizomycetes</taxon>
        <taxon>Pezizales</taxon>
        <taxon>Discinaceae</taxon>
        <taxon>Discina</taxon>
    </lineage>
</organism>
<sequence>MAATPPHSPGPAAAAVPAFSLPGNRTALARPGTVEPYDSCGEEREDAEIAACYFPTLFDAKTPAETVPRGFYEDIDFYLRQRSVQRRKAREIKEHPYVHILAVEDEVLQVGKEPL</sequence>
<dbReference type="Proteomes" id="UP001447188">
    <property type="component" value="Unassembled WGS sequence"/>
</dbReference>
<evidence type="ECO:0000313" key="1">
    <source>
        <dbReference type="EMBL" id="KAL0635191.1"/>
    </source>
</evidence>
<gene>
    <name evidence="1" type="ORF">Q9L58_005837</name>
</gene>
<protein>
    <submittedName>
        <fullName evidence="1">Uncharacterized protein</fullName>
    </submittedName>
</protein>